<evidence type="ECO:0000313" key="2">
    <source>
        <dbReference type="Proteomes" id="UP000031535"/>
    </source>
</evidence>
<gene>
    <name evidence="1" type="ORF">UCMB321_4661</name>
</gene>
<evidence type="ECO:0000313" key="1">
    <source>
        <dbReference type="EMBL" id="KIH81419.1"/>
    </source>
</evidence>
<dbReference type="PATRIC" id="fig|226910.6.peg.4651"/>
<reference evidence="1 2" key="1">
    <citation type="submission" date="2015-01" db="EMBL/GenBank/DDBJ databases">
        <title>Complete genome of Pseudomonas batumici UCM B-321 producer of the batumin antibiotic with strong antistaphilococcal and potential anticancer activity.</title>
        <authorList>
            <person name="Klochko V.V."/>
            <person name="Zelena L.B."/>
            <person name="Elena K.A."/>
            <person name="Reva O.N."/>
        </authorList>
    </citation>
    <scope>NUCLEOTIDE SEQUENCE [LARGE SCALE GENOMIC DNA]</scope>
    <source>
        <strain evidence="1 2">UCM B-321</strain>
    </source>
</reference>
<dbReference type="AlphaFoldDB" id="A0A0C2E6A3"/>
<comment type="caution">
    <text evidence="1">The sequence shown here is derived from an EMBL/GenBank/DDBJ whole genome shotgun (WGS) entry which is preliminary data.</text>
</comment>
<organism evidence="1 2">
    <name type="scientific">Pseudomonas batumici</name>
    <dbReference type="NCBI Taxonomy" id="226910"/>
    <lineage>
        <taxon>Bacteria</taxon>
        <taxon>Pseudomonadati</taxon>
        <taxon>Pseudomonadota</taxon>
        <taxon>Gammaproteobacteria</taxon>
        <taxon>Pseudomonadales</taxon>
        <taxon>Pseudomonadaceae</taxon>
        <taxon>Pseudomonas</taxon>
    </lineage>
</organism>
<proteinExistence type="predicted"/>
<dbReference type="STRING" id="226910.UCMB321_4661"/>
<accession>A0A0C2E6A3</accession>
<keyword evidence="2" id="KW-1185">Reference proteome</keyword>
<dbReference type="Proteomes" id="UP000031535">
    <property type="component" value="Unassembled WGS sequence"/>
</dbReference>
<protein>
    <submittedName>
        <fullName evidence="1">Uncharacterized protein</fullName>
    </submittedName>
</protein>
<dbReference type="EMBL" id="JXDG01000061">
    <property type="protein sequence ID" value="KIH81419.1"/>
    <property type="molecule type" value="Genomic_DNA"/>
</dbReference>
<name>A0A0C2E6A3_9PSED</name>
<sequence>MANVIYQWVQMNVLRIPTLVRLLPKACRRKQKGHSGRLKATALGLAVSSSVLEPDGSFPAWTFGANFRT</sequence>